<sequence>MRVLLCDGHRLLLEALRAALCSAGHEVVGMTTEPAQVADTARRCEPDICLVDVAFADCDGFATVAEIRSTTGSRILVLSARADKETVDAAVAAGADGFLGKFQSLEDILRGLDRVAGGEAFVPDDICIAREPAALAKRVEESTVLRFLTEREREALRRIADGESTKEIARSMDVAYSTARTHVQNVLTKLGVRSRLQAAALAARIGLAEGSERASRKAVVTHVRPGSDRAGRVGGGPPVGSRPERRPA</sequence>
<dbReference type="PANTHER" id="PTHR43214">
    <property type="entry name" value="TWO-COMPONENT RESPONSE REGULATOR"/>
    <property type="match status" value="1"/>
</dbReference>
<evidence type="ECO:0000259" key="5">
    <source>
        <dbReference type="PROSITE" id="PS50110"/>
    </source>
</evidence>
<protein>
    <submittedName>
        <fullName evidence="6">LuxR C-terminal-related transcriptional regulator</fullName>
    </submittedName>
</protein>
<evidence type="ECO:0000313" key="7">
    <source>
        <dbReference type="Proteomes" id="UP001596119"/>
    </source>
</evidence>
<comment type="caution">
    <text evidence="6">The sequence shown here is derived from an EMBL/GenBank/DDBJ whole genome shotgun (WGS) entry which is preliminary data.</text>
</comment>
<name>A0ABW1IHL8_9PSEU</name>
<dbReference type="Pfam" id="PF00072">
    <property type="entry name" value="Response_reg"/>
    <property type="match status" value="1"/>
</dbReference>
<dbReference type="InterPro" id="IPR016032">
    <property type="entry name" value="Sig_transdc_resp-reg_C-effctor"/>
</dbReference>
<reference evidence="7" key="1">
    <citation type="journal article" date="2019" name="Int. J. Syst. Evol. Microbiol.">
        <title>The Global Catalogue of Microorganisms (GCM) 10K type strain sequencing project: providing services to taxonomists for standard genome sequencing and annotation.</title>
        <authorList>
            <consortium name="The Broad Institute Genomics Platform"/>
            <consortium name="The Broad Institute Genome Sequencing Center for Infectious Disease"/>
            <person name="Wu L."/>
            <person name="Ma J."/>
        </authorList>
    </citation>
    <scope>NUCLEOTIDE SEQUENCE [LARGE SCALE GENOMIC DNA]</scope>
    <source>
        <strain evidence="7">CGMCC 4.7397</strain>
    </source>
</reference>
<accession>A0ABW1IHL8</accession>
<feature type="domain" description="Response regulatory" evidence="5">
    <location>
        <begin position="2"/>
        <end position="116"/>
    </location>
</feature>
<dbReference type="PROSITE" id="PS50110">
    <property type="entry name" value="RESPONSE_REGULATORY"/>
    <property type="match status" value="1"/>
</dbReference>
<dbReference type="InterPro" id="IPR039420">
    <property type="entry name" value="WalR-like"/>
</dbReference>
<dbReference type="InterPro" id="IPR000792">
    <property type="entry name" value="Tscrpt_reg_LuxR_C"/>
</dbReference>
<dbReference type="InterPro" id="IPR001789">
    <property type="entry name" value="Sig_transdc_resp-reg_receiver"/>
</dbReference>
<evidence type="ECO:0000256" key="3">
    <source>
        <dbReference type="SAM" id="MobiDB-lite"/>
    </source>
</evidence>
<dbReference type="RefSeq" id="WP_379570832.1">
    <property type="nucleotide sequence ID" value="NZ_JBHSQK010000096.1"/>
</dbReference>
<dbReference type="EMBL" id="JBHSQK010000096">
    <property type="protein sequence ID" value="MFC5952181.1"/>
    <property type="molecule type" value="Genomic_DNA"/>
</dbReference>
<evidence type="ECO:0000256" key="2">
    <source>
        <dbReference type="PROSITE-ProRule" id="PRU00169"/>
    </source>
</evidence>
<dbReference type="PANTHER" id="PTHR43214:SF37">
    <property type="entry name" value="TRANSCRIPTIONAL REGULATORY PROTEIN YDFI"/>
    <property type="match status" value="1"/>
</dbReference>
<dbReference type="SMART" id="SM00421">
    <property type="entry name" value="HTH_LUXR"/>
    <property type="match status" value="1"/>
</dbReference>
<evidence type="ECO:0000256" key="1">
    <source>
        <dbReference type="ARBA" id="ARBA00023125"/>
    </source>
</evidence>
<dbReference type="SUPFAM" id="SSF52172">
    <property type="entry name" value="CheY-like"/>
    <property type="match status" value="1"/>
</dbReference>
<dbReference type="InterPro" id="IPR011006">
    <property type="entry name" value="CheY-like_superfamily"/>
</dbReference>
<dbReference type="Gene3D" id="3.40.50.2300">
    <property type="match status" value="1"/>
</dbReference>
<keyword evidence="2" id="KW-0597">Phosphoprotein</keyword>
<dbReference type="CDD" id="cd06170">
    <property type="entry name" value="LuxR_C_like"/>
    <property type="match status" value="1"/>
</dbReference>
<dbReference type="SMART" id="SM00448">
    <property type="entry name" value="REC"/>
    <property type="match status" value="1"/>
</dbReference>
<dbReference type="Pfam" id="PF00196">
    <property type="entry name" value="GerE"/>
    <property type="match status" value="1"/>
</dbReference>
<proteinExistence type="predicted"/>
<dbReference type="PRINTS" id="PR00038">
    <property type="entry name" value="HTHLUXR"/>
</dbReference>
<dbReference type="SUPFAM" id="SSF46894">
    <property type="entry name" value="C-terminal effector domain of the bipartite response regulators"/>
    <property type="match status" value="1"/>
</dbReference>
<evidence type="ECO:0000313" key="6">
    <source>
        <dbReference type="EMBL" id="MFC5952181.1"/>
    </source>
</evidence>
<feature type="domain" description="HTH luxR-type" evidence="4">
    <location>
        <begin position="141"/>
        <end position="206"/>
    </location>
</feature>
<organism evidence="6 7">
    <name type="scientific">Pseudonocardia lutea</name>
    <dbReference type="NCBI Taxonomy" id="2172015"/>
    <lineage>
        <taxon>Bacteria</taxon>
        <taxon>Bacillati</taxon>
        <taxon>Actinomycetota</taxon>
        <taxon>Actinomycetes</taxon>
        <taxon>Pseudonocardiales</taxon>
        <taxon>Pseudonocardiaceae</taxon>
        <taxon>Pseudonocardia</taxon>
    </lineage>
</organism>
<keyword evidence="1" id="KW-0238">DNA-binding</keyword>
<feature type="modified residue" description="4-aspartylphosphate" evidence="2">
    <location>
        <position position="52"/>
    </location>
</feature>
<dbReference type="PROSITE" id="PS50043">
    <property type="entry name" value="HTH_LUXR_2"/>
    <property type="match status" value="1"/>
</dbReference>
<feature type="region of interest" description="Disordered" evidence="3">
    <location>
        <begin position="214"/>
        <end position="248"/>
    </location>
</feature>
<evidence type="ECO:0000259" key="4">
    <source>
        <dbReference type="PROSITE" id="PS50043"/>
    </source>
</evidence>
<keyword evidence="7" id="KW-1185">Reference proteome</keyword>
<dbReference type="Proteomes" id="UP001596119">
    <property type="component" value="Unassembled WGS sequence"/>
</dbReference>
<gene>
    <name evidence="6" type="ORF">ACFQH9_28345</name>
</gene>